<dbReference type="AlphaFoldDB" id="A0A9Q1H9Z6"/>
<protein>
    <submittedName>
        <fullName evidence="1">Uncharacterized protein</fullName>
    </submittedName>
</protein>
<organism evidence="1 2">
    <name type="scientific">Holothuria leucospilota</name>
    <name type="common">Black long sea cucumber</name>
    <name type="synonym">Mertensiothuria leucospilota</name>
    <dbReference type="NCBI Taxonomy" id="206669"/>
    <lineage>
        <taxon>Eukaryota</taxon>
        <taxon>Metazoa</taxon>
        <taxon>Echinodermata</taxon>
        <taxon>Eleutherozoa</taxon>
        <taxon>Echinozoa</taxon>
        <taxon>Holothuroidea</taxon>
        <taxon>Aspidochirotacea</taxon>
        <taxon>Aspidochirotida</taxon>
        <taxon>Holothuriidae</taxon>
        <taxon>Holothuria</taxon>
    </lineage>
</organism>
<name>A0A9Q1H9Z6_HOLLE</name>
<gene>
    <name evidence="1" type="ORF">HOLleu_15910</name>
</gene>
<accession>A0A9Q1H9Z6</accession>
<evidence type="ECO:0000313" key="1">
    <source>
        <dbReference type="EMBL" id="KAJ8038474.1"/>
    </source>
</evidence>
<dbReference type="EMBL" id="JAIZAY010000007">
    <property type="protein sequence ID" value="KAJ8038474.1"/>
    <property type="molecule type" value="Genomic_DNA"/>
</dbReference>
<comment type="caution">
    <text evidence="1">The sequence shown here is derived from an EMBL/GenBank/DDBJ whole genome shotgun (WGS) entry which is preliminary data.</text>
</comment>
<keyword evidence="2" id="KW-1185">Reference proteome</keyword>
<sequence>MGFLHLVLVRQHKNLRIDQEHVLNHVKALGSLSQLEGVATLSSRLGIWCLHLVYFASKKVGQEVAISW</sequence>
<evidence type="ECO:0000313" key="2">
    <source>
        <dbReference type="Proteomes" id="UP001152320"/>
    </source>
</evidence>
<dbReference type="Proteomes" id="UP001152320">
    <property type="component" value="Chromosome 7"/>
</dbReference>
<reference evidence="1" key="1">
    <citation type="submission" date="2021-10" db="EMBL/GenBank/DDBJ databases">
        <title>Tropical sea cucumber genome reveals ecological adaptation and Cuvierian tubules defense mechanism.</title>
        <authorList>
            <person name="Chen T."/>
        </authorList>
    </citation>
    <scope>NUCLEOTIDE SEQUENCE</scope>
    <source>
        <strain evidence="1">Nanhai2018</strain>
        <tissue evidence="1">Muscle</tissue>
    </source>
</reference>
<proteinExistence type="predicted"/>